<protein>
    <recommendedName>
        <fullName evidence="3">Peptidase S1 domain-containing protein</fullName>
    </recommendedName>
</protein>
<dbReference type="InterPro" id="IPR009003">
    <property type="entry name" value="Peptidase_S1_PA"/>
</dbReference>
<dbReference type="SUPFAM" id="SSF50494">
    <property type="entry name" value="Trypsin-like serine proteases"/>
    <property type="match status" value="1"/>
</dbReference>
<organism evidence="4 5">
    <name type="scientific">Podarcis muralis</name>
    <name type="common">Wall lizard</name>
    <name type="synonym">Lacerta muralis</name>
    <dbReference type="NCBI Taxonomy" id="64176"/>
    <lineage>
        <taxon>Eukaryota</taxon>
        <taxon>Metazoa</taxon>
        <taxon>Chordata</taxon>
        <taxon>Craniata</taxon>
        <taxon>Vertebrata</taxon>
        <taxon>Euteleostomi</taxon>
        <taxon>Lepidosauria</taxon>
        <taxon>Squamata</taxon>
        <taxon>Bifurcata</taxon>
        <taxon>Unidentata</taxon>
        <taxon>Episquamata</taxon>
        <taxon>Laterata</taxon>
        <taxon>Lacertibaenia</taxon>
        <taxon>Lacertidae</taxon>
        <taxon>Podarcis</taxon>
    </lineage>
</organism>
<dbReference type="InterPro" id="IPR001254">
    <property type="entry name" value="Trypsin_dom"/>
</dbReference>
<sequence>IGKSVFLHGCGSTKYRNMPHRIVGGLDAHEGEWPWQVSLHFAGVAYCGASVISKEWLLSAAHCFQGNSTILVPKFSPGTSLPKPRASVWLRKGDVML</sequence>
<dbReference type="AlphaFoldDB" id="A0A670IQT3"/>
<dbReference type="Ensembl" id="ENSPMRT00000014506.1">
    <property type="protein sequence ID" value="ENSPMRP00000013577.1"/>
    <property type="gene ID" value="ENSPMRG00000009100.1"/>
</dbReference>
<reference evidence="4 5" key="1">
    <citation type="journal article" date="2019" name="Proc. Natl. Acad. Sci. U.S.A.">
        <title>Regulatory changes in pterin and carotenoid genes underlie balanced color polymorphisms in the wall lizard.</title>
        <authorList>
            <person name="Andrade P."/>
            <person name="Pinho C."/>
            <person name="Perez I de Lanuza G."/>
            <person name="Afonso S."/>
            <person name="Brejcha J."/>
            <person name="Rubin C.J."/>
            <person name="Wallerman O."/>
            <person name="Pereira P."/>
            <person name="Sabatino S.J."/>
            <person name="Bellati A."/>
            <person name="Pellitteri-Rosa D."/>
            <person name="Bosakova Z."/>
            <person name="Bunikis I."/>
            <person name="Carretero M.A."/>
            <person name="Feiner N."/>
            <person name="Marsik P."/>
            <person name="Pauperio F."/>
            <person name="Salvi D."/>
            <person name="Soler L."/>
            <person name="While G.M."/>
            <person name="Uller T."/>
            <person name="Font E."/>
            <person name="Andersson L."/>
            <person name="Carneiro M."/>
        </authorList>
    </citation>
    <scope>NUCLEOTIDE SEQUENCE</scope>
</reference>
<keyword evidence="5" id="KW-1185">Reference proteome</keyword>
<dbReference type="Gene3D" id="2.40.10.10">
    <property type="entry name" value="Trypsin-like serine proteases"/>
    <property type="match status" value="2"/>
</dbReference>
<name>A0A670IQT3_PODMU</name>
<dbReference type="PROSITE" id="PS50240">
    <property type="entry name" value="TRYPSIN_DOM"/>
    <property type="match status" value="1"/>
</dbReference>
<dbReference type="Proteomes" id="UP000472272">
    <property type="component" value="Chromosome 4"/>
</dbReference>
<evidence type="ECO:0000313" key="5">
    <source>
        <dbReference type="Proteomes" id="UP000472272"/>
    </source>
</evidence>
<dbReference type="GeneTree" id="ENSGT00940000160085"/>
<reference evidence="4" key="2">
    <citation type="submission" date="2025-08" db="UniProtKB">
        <authorList>
            <consortium name="Ensembl"/>
        </authorList>
    </citation>
    <scope>IDENTIFICATION</scope>
</reference>
<dbReference type="PANTHER" id="PTHR24252">
    <property type="entry name" value="ACROSIN-RELATED"/>
    <property type="match status" value="1"/>
</dbReference>
<dbReference type="OMA" id="CFLETKY"/>
<reference evidence="4" key="3">
    <citation type="submission" date="2025-09" db="UniProtKB">
        <authorList>
            <consortium name="Ensembl"/>
        </authorList>
    </citation>
    <scope>IDENTIFICATION</scope>
</reference>
<dbReference type="Pfam" id="PF00089">
    <property type="entry name" value="Trypsin"/>
    <property type="match status" value="1"/>
</dbReference>
<evidence type="ECO:0000313" key="4">
    <source>
        <dbReference type="Ensembl" id="ENSPMRP00000013577.1"/>
    </source>
</evidence>
<accession>A0A670IQT3</accession>
<keyword evidence="2" id="KW-1015">Disulfide bond</keyword>
<feature type="domain" description="Peptidase S1" evidence="3">
    <location>
        <begin position="22"/>
        <end position="97"/>
    </location>
</feature>
<dbReference type="InterPro" id="IPR043504">
    <property type="entry name" value="Peptidase_S1_PA_chymotrypsin"/>
</dbReference>
<evidence type="ECO:0000256" key="2">
    <source>
        <dbReference type="ARBA" id="ARBA00023157"/>
    </source>
</evidence>
<dbReference type="PROSITE" id="PS00134">
    <property type="entry name" value="TRYPSIN_HIS"/>
    <property type="match status" value="1"/>
</dbReference>
<evidence type="ECO:0000256" key="1">
    <source>
        <dbReference type="ARBA" id="ARBA00009228"/>
    </source>
</evidence>
<comment type="similarity">
    <text evidence="1">Belongs to the peptidase S1 family. Snake venom subfamily.</text>
</comment>
<dbReference type="PANTHER" id="PTHR24252:SF12">
    <property type="entry name" value="TRANSMEMBRANE SERINE PROTEASE 7"/>
    <property type="match status" value="1"/>
</dbReference>
<proteinExistence type="inferred from homology"/>
<dbReference type="GO" id="GO:0004252">
    <property type="term" value="F:serine-type endopeptidase activity"/>
    <property type="evidence" value="ECO:0007669"/>
    <property type="project" value="InterPro"/>
</dbReference>
<dbReference type="GO" id="GO:0006508">
    <property type="term" value="P:proteolysis"/>
    <property type="evidence" value="ECO:0007669"/>
    <property type="project" value="InterPro"/>
</dbReference>
<dbReference type="InterPro" id="IPR018114">
    <property type="entry name" value="TRYPSIN_HIS"/>
</dbReference>
<evidence type="ECO:0000259" key="3">
    <source>
        <dbReference type="PROSITE" id="PS50240"/>
    </source>
</evidence>